<proteinExistence type="predicted"/>
<feature type="region of interest" description="Disordered" evidence="8">
    <location>
        <begin position="1465"/>
        <end position="1505"/>
    </location>
</feature>
<evidence type="ECO:0000256" key="7">
    <source>
        <dbReference type="PROSITE-ProRule" id="PRU00339"/>
    </source>
</evidence>
<keyword evidence="9" id="KW-0812">Transmembrane</keyword>
<keyword evidence="9" id="KW-0472">Membrane</keyword>
<feature type="region of interest" description="Disordered" evidence="8">
    <location>
        <begin position="51"/>
        <end position="81"/>
    </location>
</feature>
<dbReference type="Proteomes" id="UP001367508">
    <property type="component" value="Unassembled WGS sequence"/>
</dbReference>
<organism evidence="11 12">
    <name type="scientific">Canavalia gladiata</name>
    <name type="common">Sword bean</name>
    <name type="synonym">Dolichos gladiatus</name>
    <dbReference type="NCBI Taxonomy" id="3824"/>
    <lineage>
        <taxon>Eukaryota</taxon>
        <taxon>Viridiplantae</taxon>
        <taxon>Streptophyta</taxon>
        <taxon>Embryophyta</taxon>
        <taxon>Tracheophyta</taxon>
        <taxon>Spermatophyta</taxon>
        <taxon>Magnoliopsida</taxon>
        <taxon>eudicotyledons</taxon>
        <taxon>Gunneridae</taxon>
        <taxon>Pentapetalae</taxon>
        <taxon>rosids</taxon>
        <taxon>fabids</taxon>
        <taxon>Fabales</taxon>
        <taxon>Fabaceae</taxon>
        <taxon>Papilionoideae</taxon>
        <taxon>50 kb inversion clade</taxon>
        <taxon>NPAAA clade</taxon>
        <taxon>indigoferoid/millettioid clade</taxon>
        <taxon>Phaseoleae</taxon>
        <taxon>Canavalia</taxon>
    </lineage>
</organism>
<sequence length="2110" mass="233400">MKVKMEGEGNGIDGVSDFDLDDFSCYLHASDSDQHKPYLDRAYQGNLLDTMIGTSTENSGSQPRSVVSDGESAERSKKKPTKKFVAKAEVKRTKLPVEGSEEVESFSGVAAEVNLPTQPSQCNDGIFMRASKWKEEALTSIIQTNEIAEVIMYNVTKLISFRLSLYHMFSLAAVVYIVLWVADSEHLRVSLMVVVFHGVEKIDITASSPASCSSVILLLLFALHLTHCASLANTILISLHLFSSFPFSVFRASLALMLNCVDNTNCADKKLLMDYVELKMAPRNSRGKGKGEKKKKEEKVLPVVMDITVNLPDETHVILKGISTDRIIDIRRLLSVNTETCCITNFSLSHEVRGQQLKDTVDVFALKPCVLTLMEEDYDEDGAVAHVRRLLDIVACTTNFGPSSAAKNANPQVPKVEVVDGDSEISHSCPRLGNFYEFFSLSHLAPPLQYIKKTVKRQVREISEADHLFSFDVKLCNGKVVHVEAFRKGFHSVGKQRICSHNLVDLLRRLSRAFDTAYDDLLKAFSERNKFGNLPYGFRANTWLVPPVAVHSPSVFPPLPVEDENWGGNGGGLGRDGKFDLIPWPNEFTFIASMPCKTAEERQVRDRRAFLLHTLFVDVAIFRAIKAVKHVMGEPDLSCSVAENDILYTERVGELSIRVLKDASIASCKVDTKIDGVGATGVNKKDLIERNLLKGITADENTAAHDITTLGVINVRYCGYVAVVKVEGGKNGIVNSLSYQSTELFDQPEGGAKALNINSLRLLLNSTQSEKNRSMTQMQMSESEELGVSHAFVERLIKESLSKLEEEEPSLDNFIRWELGACWIQHLQDQKNTEKDKKPSLDKAKNEMKVEGLGKPLKALKNNKNKSDLSNAKLASENSKSHLALVNGEPESAPLSSVEPRHETTAEENELVLKGMLSEAAFTRLKESGTGLHCKSMQDLIGLSQKYYMDVALPKLVADFGSLELSPVDGRTLTDFMHTRGLRMRSLGHVVRLSEKLSHVQSLCMHEMIVRAFKHILQAVIAVVDKEKITTSIAGALNLLLGVPKNRQLDKSSKMHPLVWKWLEVFLKKRFDWDLTTLNYDDVRKFAILRGLCHKVGIELVPRDFDMDSPIPFHKLDIVSLVPVHKQAACSSADGRQLLESSKTALDKGKLEDAVTYGTKALSKLVAVCGPYHRMTAGAYSLLAVVLYHTGDFNQATIYQQKALDINERELGLDHPDTMKSYGDLAVFYYRLQHTELALKYVKRALYLLHLTCGPSHPNTAATYINVAMMEEGLGNVHVALRYLHKALKCNQRLLGPDHIQTAASYHAIAIALSLMEAYPLSVQHEQTTLQILRTKLGPDDLRTQDAAAWLEYFESKAFEQQEAARNGTRKPDTSIASKGHLSVSDLLDYINSHHGPQGRDVAVKRRSKVRMESCQNVGSTSSDESSNETPRETLDEEVLISGPGGSADTELETNTALSEQLILDKTSDEKQQTSGEISSEAHADGEDGWQPVQRPRSCGSYGQRLKQRRATIGKVYYQKKNVESDIDYPYVRSSDQNSRYNFLKKRTISHGVYTDNHTVSISQGSKFGRKVVKAVAYKVKSMSASDKTTADDRSKIGNKLFSSYSQLGTDLSLNDISPVKTSVVNLGKSPSYKEVALAPPGTISKLQVYNPQNEIPVSLDFGVSKHEEEHNKAHTNANPTLEEVTNTFKEKDKDSLSDSIDDSQDTKVSEKKETQFIDAMQDNFGSAKGIESVDVEVHEAIKNIIMIDTVEGPVDSHKLEHDTSNPDCFESPDHTNVVLQEGEDLRVSESPSSLGDAQGIPYKKLSASAAPFNPSPGIARAAPVAVNTTHPSGACAVPPIGPWSLNMNVHHGPGAVLPAVTPMCSSPHHAYPSPPPTPNMIQPLPFMYPPYTRSQSIPTNNFPVTSSAFHVNHFTWQCNMNPTVPNFGPTAVWPGCHPVEFPLPAPVIKPILDPILEPQKQSHVSKNSNSNSTFVRTEGINNISSEIKEVRALESETSEDEVGRVHAESVKENGNPNFHGSENAGIKSNHNVGLNNTSRSDKNVDGEKTFSILIRGRRNRKQTLRMPISLLTRPNCSQSFKVIYNRVVRGSDAPKSFNLSSRKDCTATT</sequence>
<evidence type="ECO:0000256" key="4">
    <source>
        <dbReference type="ARBA" id="ARBA00022737"/>
    </source>
</evidence>
<feature type="transmembrane region" description="Helical" evidence="9">
    <location>
        <begin position="235"/>
        <end position="258"/>
    </location>
</feature>
<keyword evidence="6" id="KW-0539">Nucleus</keyword>
<dbReference type="GO" id="GO:0005634">
    <property type="term" value="C:nucleus"/>
    <property type="evidence" value="ECO:0007669"/>
    <property type="project" value="UniProtKB-SubCell"/>
</dbReference>
<feature type="region of interest" description="Disordered" evidence="8">
    <location>
        <begin position="829"/>
        <end position="866"/>
    </location>
</feature>
<feature type="transmembrane region" description="Helical" evidence="9">
    <location>
        <begin position="163"/>
        <end position="182"/>
    </location>
</feature>
<feature type="region of interest" description="Disordered" evidence="8">
    <location>
        <begin position="1391"/>
        <end position="1452"/>
    </location>
</feature>
<dbReference type="PANTHER" id="PTHR12601:SF17">
    <property type="entry name" value="PROTEIN REDUCED CHLOROPLAST COVERAGE 1"/>
    <property type="match status" value="1"/>
</dbReference>
<keyword evidence="12" id="KW-1185">Reference proteome</keyword>
<feature type="compositionally biased region" description="Low complexity" evidence="8">
    <location>
        <begin position="857"/>
        <end position="866"/>
    </location>
</feature>
<dbReference type="PROSITE" id="PS50005">
    <property type="entry name" value="TPR"/>
    <property type="match status" value="1"/>
</dbReference>
<feature type="region of interest" description="Disordered" evidence="8">
    <location>
        <begin position="1690"/>
        <end position="1713"/>
    </location>
</feature>
<dbReference type="CDD" id="cd15466">
    <property type="entry name" value="CLU-central"/>
    <property type="match status" value="1"/>
</dbReference>
<dbReference type="InterPro" id="IPR027523">
    <property type="entry name" value="CLU_prot"/>
</dbReference>
<evidence type="ECO:0000256" key="6">
    <source>
        <dbReference type="ARBA" id="ARBA00023242"/>
    </source>
</evidence>
<dbReference type="Gene3D" id="1.25.40.10">
    <property type="entry name" value="Tetratricopeptide repeat domain"/>
    <property type="match status" value="1"/>
</dbReference>
<feature type="transmembrane region" description="Helical" evidence="9">
    <location>
        <begin position="202"/>
        <end position="223"/>
    </location>
</feature>
<dbReference type="InterPro" id="IPR028275">
    <property type="entry name" value="CLU_N"/>
</dbReference>
<evidence type="ECO:0000313" key="11">
    <source>
        <dbReference type="EMBL" id="KAK7338058.1"/>
    </source>
</evidence>
<name>A0AAN9QNW5_CANGL</name>
<dbReference type="InterPro" id="IPR011990">
    <property type="entry name" value="TPR-like_helical_dom_sf"/>
</dbReference>
<dbReference type="InterPro" id="IPR025697">
    <property type="entry name" value="CLU_dom"/>
</dbReference>
<dbReference type="GO" id="GO:0019750">
    <property type="term" value="P:chloroplast localization"/>
    <property type="evidence" value="ECO:0007669"/>
    <property type="project" value="UniProtKB-ARBA"/>
</dbReference>
<dbReference type="InterPro" id="IPR033646">
    <property type="entry name" value="CLU-central"/>
</dbReference>
<dbReference type="SMART" id="SM00028">
    <property type="entry name" value="TPR"/>
    <property type="match status" value="3"/>
</dbReference>
<evidence type="ECO:0000256" key="9">
    <source>
        <dbReference type="SAM" id="Phobius"/>
    </source>
</evidence>
<comment type="subcellular location">
    <subcellularLocation>
        <location evidence="2">Cytoplasm</location>
        <location evidence="2">Cytosol</location>
    </subcellularLocation>
    <subcellularLocation>
        <location evidence="1">Nucleus</location>
    </subcellularLocation>
</comment>
<feature type="repeat" description="TPR" evidence="7">
    <location>
        <begin position="1177"/>
        <end position="1210"/>
    </location>
</feature>
<dbReference type="InterPro" id="IPR019734">
    <property type="entry name" value="TPR_rpt"/>
</dbReference>
<keyword evidence="4" id="KW-0677">Repeat</keyword>
<keyword evidence="3" id="KW-0963">Cytoplasm</keyword>
<evidence type="ECO:0000313" key="12">
    <source>
        <dbReference type="Proteomes" id="UP001367508"/>
    </source>
</evidence>
<protein>
    <recommendedName>
        <fullName evidence="10">Clu domain-containing protein</fullName>
    </recommendedName>
</protein>
<evidence type="ECO:0000259" key="10">
    <source>
        <dbReference type="PROSITE" id="PS51823"/>
    </source>
</evidence>
<feature type="region of interest" description="Disordered" evidence="8">
    <location>
        <begin position="888"/>
        <end position="907"/>
    </location>
</feature>
<evidence type="ECO:0000256" key="1">
    <source>
        <dbReference type="ARBA" id="ARBA00004123"/>
    </source>
</evidence>
<evidence type="ECO:0000256" key="5">
    <source>
        <dbReference type="ARBA" id="ARBA00022803"/>
    </source>
</evidence>
<dbReference type="PROSITE" id="PS51823">
    <property type="entry name" value="CLU"/>
    <property type="match status" value="1"/>
</dbReference>
<reference evidence="11 12" key="1">
    <citation type="submission" date="2024-01" db="EMBL/GenBank/DDBJ databases">
        <title>The genomes of 5 underutilized Papilionoideae crops provide insights into root nodulation and disease resistanc.</title>
        <authorList>
            <person name="Jiang F."/>
        </authorList>
    </citation>
    <scope>NUCLEOTIDE SEQUENCE [LARGE SCALE GENOMIC DNA]</scope>
    <source>
        <strain evidence="11">LVBAO_FW01</strain>
        <tissue evidence="11">Leaves</tissue>
    </source>
</reference>
<dbReference type="PANTHER" id="PTHR12601">
    <property type="entry name" value="EUKARYOTIC TRANSLATION INITIATION FACTOR 3 SUBUNIT EIF-3"/>
    <property type="match status" value="1"/>
</dbReference>
<gene>
    <name evidence="11" type="ORF">VNO77_18655</name>
</gene>
<dbReference type="Pfam" id="PF12807">
    <property type="entry name" value="eIF3_p135"/>
    <property type="match status" value="1"/>
</dbReference>
<evidence type="ECO:0000256" key="2">
    <source>
        <dbReference type="ARBA" id="ARBA00004514"/>
    </source>
</evidence>
<dbReference type="SUPFAM" id="SSF48452">
    <property type="entry name" value="TPR-like"/>
    <property type="match status" value="1"/>
</dbReference>
<feature type="compositionally biased region" description="Basic and acidic residues" evidence="8">
    <location>
        <begin position="829"/>
        <end position="852"/>
    </location>
</feature>
<comment type="caution">
    <text evidence="11">The sequence shown here is derived from an EMBL/GenBank/DDBJ whole genome shotgun (WGS) entry which is preliminary data.</text>
</comment>
<dbReference type="Pfam" id="PF13424">
    <property type="entry name" value="TPR_12"/>
    <property type="match status" value="2"/>
</dbReference>
<keyword evidence="5 7" id="KW-0802">TPR repeat</keyword>
<keyword evidence="9" id="KW-1133">Transmembrane helix</keyword>
<evidence type="ECO:0000256" key="8">
    <source>
        <dbReference type="SAM" id="MobiDB-lite"/>
    </source>
</evidence>
<feature type="compositionally biased region" description="Polar residues" evidence="8">
    <location>
        <begin position="1414"/>
        <end position="1429"/>
    </location>
</feature>
<feature type="compositionally biased region" description="Polar residues" evidence="8">
    <location>
        <begin position="52"/>
        <end position="65"/>
    </location>
</feature>
<dbReference type="EMBL" id="JAYMYQ010000004">
    <property type="protein sequence ID" value="KAK7338058.1"/>
    <property type="molecule type" value="Genomic_DNA"/>
</dbReference>
<feature type="domain" description="Clu" evidence="10">
    <location>
        <begin position="562"/>
        <end position="838"/>
    </location>
</feature>
<dbReference type="GO" id="GO:0005829">
    <property type="term" value="C:cytosol"/>
    <property type="evidence" value="ECO:0007669"/>
    <property type="project" value="UniProtKB-SubCell"/>
</dbReference>
<dbReference type="Pfam" id="PF15044">
    <property type="entry name" value="CLU_N"/>
    <property type="match status" value="1"/>
</dbReference>
<accession>A0AAN9QNW5</accession>
<feature type="region of interest" description="Disordered" evidence="8">
    <location>
        <begin position="2012"/>
        <end position="2044"/>
    </location>
</feature>
<evidence type="ECO:0000256" key="3">
    <source>
        <dbReference type="ARBA" id="ARBA00022490"/>
    </source>
</evidence>
<feature type="compositionally biased region" description="Polar residues" evidence="8">
    <location>
        <begin position="2013"/>
        <end position="2039"/>
    </location>
</feature>
<dbReference type="GO" id="GO:0003729">
    <property type="term" value="F:mRNA binding"/>
    <property type="evidence" value="ECO:0007669"/>
    <property type="project" value="UniProtKB-ARBA"/>
</dbReference>
<dbReference type="FunFam" id="1.25.40.10:FF:000024">
    <property type="entry name" value="Tetratricopeptide repeat (TPR)-like superfamily protein"/>
    <property type="match status" value="1"/>
</dbReference>